<dbReference type="EMBL" id="SGKU01000054">
    <property type="protein sequence ID" value="NFA43926.1"/>
    <property type="molecule type" value="Genomic_DNA"/>
</dbReference>
<dbReference type="Proteomes" id="UP000472355">
    <property type="component" value="Unassembled WGS sequence"/>
</dbReference>
<comment type="caution">
    <text evidence="1">The sequence shown here is derived from an EMBL/GenBank/DDBJ whole genome shotgun (WGS) entry which is preliminary data.</text>
</comment>
<dbReference type="AlphaFoldDB" id="A0A6M0SU84"/>
<sequence length="153" mass="17339">MTRPEFDKFTEEKELCPNDFGLTDTFTGDQCEVCNCKKCYDQALKGITFASIVAMGLPNEALTILNTLGELELQSKSIKDKQVELKADLLKAMESHGIKKWDNELMTITYIDEGNKTSLDSKKIKEELPDIFEKYSKTSNVKSSVRIKLKDSK</sequence>
<name>A0A6M0SU84_CLOBO</name>
<proteinExistence type="predicted"/>
<gene>
    <name evidence="1" type="ORF">EXM65_15460</name>
</gene>
<protein>
    <submittedName>
        <fullName evidence="1">Uncharacterized protein</fullName>
    </submittedName>
</protein>
<reference evidence="1 2" key="1">
    <citation type="submission" date="2019-02" db="EMBL/GenBank/DDBJ databases">
        <title>Genome sequencing of Clostridium botulinum clinical isolates.</title>
        <authorList>
            <person name="Brunt J."/>
            <person name="Van Vliet A.H.M."/>
            <person name="Stringer S.C."/>
            <person name="Grant K.A."/>
            <person name="Carter A.C."/>
            <person name="Peck M.W."/>
        </authorList>
    </citation>
    <scope>NUCLEOTIDE SEQUENCE [LARGE SCALE GENOMIC DNA]</scope>
    <source>
        <strain evidence="1 2">H113700579</strain>
    </source>
</reference>
<organism evidence="1 2">
    <name type="scientific">Clostridium botulinum</name>
    <dbReference type="NCBI Taxonomy" id="1491"/>
    <lineage>
        <taxon>Bacteria</taxon>
        <taxon>Bacillati</taxon>
        <taxon>Bacillota</taxon>
        <taxon>Clostridia</taxon>
        <taxon>Eubacteriales</taxon>
        <taxon>Clostridiaceae</taxon>
        <taxon>Clostridium</taxon>
    </lineage>
</organism>
<evidence type="ECO:0000313" key="2">
    <source>
        <dbReference type="Proteomes" id="UP000472355"/>
    </source>
</evidence>
<accession>A0A6M0SU84</accession>
<evidence type="ECO:0000313" key="1">
    <source>
        <dbReference type="EMBL" id="NFA43926.1"/>
    </source>
</evidence>